<dbReference type="InParanoid" id="A0A0D0DK94"/>
<name>A0A0D0DK94_9AGAM</name>
<dbReference type="EMBL" id="KN825676">
    <property type="protein sequence ID" value="KIK82114.1"/>
    <property type="molecule type" value="Genomic_DNA"/>
</dbReference>
<keyword evidence="3" id="KW-1185">Reference proteome</keyword>
<feature type="compositionally biased region" description="Basic and acidic residues" evidence="1">
    <location>
        <begin position="9"/>
        <end position="27"/>
    </location>
</feature>
<evidence type="ECO:0000313" key="2">
    <source>
        <dbReference type="EMBL" id="KIK82114.1"/>
    </source>
</evidence>
<protein>
    <submittedName>
        <fullName evidence="2">Uncharacterized protein</fullName>
    </submittedName>
</protein>
<reference evidence="3" key="2">
    <citation type="submission" date="2015-01" db="EMBL/GenBank/DDBJ databases">
        <title>Evolutionary Origins and Diversification of the Mycorrhizal Mutualists.</title>
        <authorList>
            <consortium name="DOE Joint Genome Institute"/>
            <consortium name="Mycorrhizal Genomics Consortium"/>
            <person name="Kohler A."/>
            <person name="Kuo A."/>
            <person name="Nagy L.G."/>
            <person name="Floudas D."/>
            <person name="Copeland A."/>
            <person name="Barry K.W."/>
            <person name="Cichocki N."/>
            <person name="Veneault-Fourrey C."/>
            <person name="LaButti K."/>
            <person name="Lindquist E.A."/>
            <person name="Lipzen A."/>
            <person name="Lundell T."/>
            <person name="Morin E."/>
            <person name="Murat C."/>
            <person name="Riley R."/>
            <person name="Ohm R."/>
            <person name="Sun H."/>
            <person name="Tunlid A."/>
            <person name="Henrissat B."/>
            <person name="Grigoriev I.V."/>
            <person name="Hibbett D.S."/>
            <person name="Martin F."/>
        </authorList>
    </citation>
    <scope>NUCLEOTIDE SEQUENCE [LARGE SCALE GENOMIC DNA]</scope>
    <source>
        <strain evidence="3">Ve08.2h10</strain>
    </source>
</reference>
<evidence type="ECO:0000256" key="1">
    <source>
        <dbReference type="SAM" id="MobiDB-lite"/>
    </source>
</evidence>
<feature type="compositionally biased region" description="Basic and acidic residues" evidence="1">
    <location>
        <begin position="70"/>
        <end position="81"/>
    </location>
</feature>
<gene>
    <name evidence="2" type="ORF">PAXRUDRAFT_14896</name>
</gene>
<feature type="region of interest" description="Disordered" evidence="1">
    <location>
        <begin position="1"/>
        <end position="88"/>
    </location>
</feature>
<dbReference type="HOGENOM" id="CLU_2469787_0_0_1"/>
<feature type="compositionally biased region" description="Acidic residues" evidence="1">
    <location>
        <begin position="28"/>
        <end position="60"/>
    </location>
</feature>
<evidence type="ECO:0000313" key="3">
    <source>
        <dbReference type="Proteomes" id="UP000054538"/>
    </source>
</evidence>
<dbReference type="AlphaFoldDB" id="A0A0D0DK94"/>
<organism evidence="2 3">
    <name type="scientific">Paxillus rubicundulus Ve08.2h10</name>
    <dbReference type="NCBI Taxonomy" id="930991"/>
    <lineage>
        <taxon>Eukaryota</taxon>
        <taxon>Fungi</taxon>
        <taxon>Dikarya</taxon>
        <taxon>Basidiomycota</taxon>
        <taxon>Agaricomycotina</taxon>
        <taxon>Agaricomycetes</taxon>
        <taxon>Agaricomycetidae</taxon>
        <taxon>Boletales</taxon>
        <taxon>Paxilineae</taxon>
        <taxon>Paxillaceae</taxon>
        <taxon>Paxillus</taxon>
    </lineage>
</organism>
<sequence>MSDSPMKSASEDERFAIEGALKSKEEDMPPEMQEEEGEEDDDCAEMDEEDEKEEEDIDVIEESRQTAMDELQRGHKKENSGDHAWPAL</sequence>
<reference evidence="2 3" key="1">
    <citation type="submission" date="2014-04" db="EMBL/GenBank/DDBJ databases">
        <authorList>
            <consortium name="DOE Joint Genome Institute"/>
            <person name="Kuo A."/>
            <person name="Kohler A."/>
            <person name="Jargeat P."/>
            <person name="Nagy L.G."/>
            <person name="Floudas D."/>
            <person name="Copeland A."/>
            <person name="Barry K.W."/>
            <person name="Cichocki N."/>
            <person name="Veneault-Fourrey C."/>
            <person name="LaButti K."/>
            <person name="Lindquist E.A."/>
            <person name="Lipzen A."/>
            <person name="Lundell T."/>
            <person name="Morin E."/>
            <person name="Murat C."/>
            <person name="Sun H."/>
            <person name="Tunlid A."/>
            <person name="Henrissat B."/>
            <person name="Grigoriev I.V."/>
            <person name="Hibbett D.S."/>
            <person name="Martin F."/>
            <person name="Nordberg H.P."/>
            <person name="Cantor M.N."/>
            <person name="Hua S.X."/>
        </authorList>
    </citation>
    <scope>NUCLEOTIDE SEQUENCE [LARGE SCALE GENOMIC DNA]</scope>
    <source>
        <strain evidence="2 3">Ve08.2h10</strain>
    </source>
</reference>
<proteinExistence type="predicted"/>
<dbReference type="Proteomes" id="UP000054538">
    <property type="component" value="Unassembled WGS sequence"/>
</dbReference>
<accession>A0A0D0DK94</accession>